<protein>
    <submittedName>
        <fullName evidence="2">Uncharacterized protein</fullName>
    </submittedName>
</protein>
<feature type="compositionally biased region" description="Basic and acidic residues" evidence="1">
    <location>
        <begin position="97"/>
        <end position="106"/>
    </location>
</feature>
<evidence type="ECO:0000313" key="3">
    <source>
        <dbReference type="Proteomes" id="UP001341840"/>
    </source>
</evidence>
<reference evidence="2 3" key="1">
    <citation type="journal article" date="2023" name="Plants (Basel)">
        <title>Bridging the Gap: Combining Genomics and Transcriptomics Approaches to Understand Stylosanthes scabra, an Orphan Legume from the Brazilian Caatinga.</title>
        <authorList>
            <person name="Ferreira-Neto J.R.C."/>
            <person name="da Silva M.D."/>
            <person name="Binneck E."/>
            <person name="de Melo N.F."/>
            <person name="da Silva R.H."/>
            <person name="de Melo A.L.T.M."/>
            <person name="Pandolfi V."/>
            <person name="Bustamante F.O."/>
            <person name="Brasileiro-Vidal A.C."/>
            <person name="Benko-Iseppon A.M."/>
        </authorList>
    </citation>
    <scope>NUCLEOTIDE SEQUENCE [LARGE SCALE GENOMIC DNA]</scope>
    <source>
        <tissue evidence="2">Leaves</tissue>
    </source>
</reference>
<evidence type="ECO:0000256" key="1">
    <source>
        <dbReference type="SAM" id="MobiDB-lite"/>
    </source>
</evidence>
<gene>
    <name evidence="2" type="ORF">PIB30_011401</name>
</gene>
<organism evidence="2 3">
    <name type="scientific">Stylosanthes scabra</name>
    <dbReference type="NCBI Taxonomy" id="79078"/>
    <lineage>
        <taxon>Eukaryota</taxon>
        <taxon>Viridiplantae</taxon>
        <taxon>Streptophyta</taxon>
        <taxon>Embryophyta</taxon>
        <taxon>Tracheophyta</taxon>
        <taxon>Spermatophyta</taxon>
        <taxon>Magnoliopsida</taxon>
        <taxon>eudicotyledons</taxon>
        <taxon>Gunneridae</taxon>
        <taxon>Pentapetalae</taxon>
        <taxon>rosids</taxon>
        <taxon>fabids</taxon>
        <taxon>Fabales</taxon>
        <taxon>Fabaceae</taxon>
        <taxon>Papilionoideae</taxon>
        <taxon>50 kb inversion clade</taxon>
        <taxon>dalbergioids sensu lato</taxon>
        <taxon>Dalbergieae</taxon>
        <taxon>Pterocarpus clade</taxon>
        <taxon>Stylosanthes</taxon>
    </lineage>
</organism>
<name>A0ABU6Z3J0_9FABA</name>
<dbReference type="EMBL" id="JASCZI010271888">
    <property type="protein sequence ID" value="MED6216810.1"/>
    <property type="molecule type" value="Genomic_DNA"/>
</dbReference>
<proteinExistence type="predicted"/>
<accession>A0ABU6Z3J0</accession>
<dbReference type="Proteomes" id="UP001341840">
    <property type="component" value="Unassembled WGS sequence"/>
</dbReference>
<evidence type="ECO:0000313" key="2">
    <source>
        <dbReference type="EMBL" id="MED6216810.1"/>
    </source>
</evidence>
<feature type="compositionally biased region" description="Basic and acidic residues" evidence="1">
    <location>
        <begin position="128"/>
        <end position="147"/>
    </location>
</feature>
<feature type="region of interest" description="Disordered" evidence="1">
    <location>
        <begin position="97"/>
        <end position="153"/>
    </location>
</feature>
<comment type="caution">
    <text evidence="2">The sequence shown here is derived from an EMBL/GenBank/DDBJ whole genome shotgun (WGS) entry which is preliminary data.</text>
</comment>
<sequence>MTRASHSRKPCVNQSSGSKVIAIGSRAHIRNASQSKNLKHATQIHTQIITANYAFHPILFNNLLLLYAKCCSIHRCLPFFTSTPPFSLDLKKRELTFRSENQRGRDNTSTSAEQRKKPVKKKPYGEGTRGENQDEEKIPKDATFDDKKKKKSGWVETFEEQEWQVSHYGGGSQRCQQREQRVCCSRSPYVTLTTLLLG</sequence>
<keyword evidence="3" id="KW-1185">Reference proteome</keyword>